<dbReference type="EMBL" id="JAENGY010000165">
    <property type="protein sequence ID" value="KAG6971085.1"/>
    <property type="molecule type" value="Genomic_DNA"/>
</dbReference>
<keyword evidence="3" id="KW-1185">Reference proteome</keyword>
<comment type="caution">
    <text evidence="2">The sequence shown here is derived from an EMBL/GenBank/DDBJ whole genome shotgun (WGS) entry which is preliminary data.</text>
</comment>
<evidence type="ECO:0000256" key="1">
    <source>
        <dbReference type="SAM" id="MobiDB-lite"/>
    </source>
</evidence>
<gene>
    <name evidence="2" type="ORF">JG688_00004580</name>
</gene>
<dbReference type="AlphaFoldDB" id="A0A8J5IQU3"/>
<organism evidence="2 3">
    <name type="scientific">Phytophthora aleatoria</name>
    <dbReference type="NCBI Taxonomy" id="2496075"/>
    <lineage>
        <taxon>Eukaryota</taxon>
        <taxon>Sar</taxon>
        <taxon>Stramenopiles</taxon>
        <taxon>Oomycota</taxon>
        <taxon>Peronosporomycetes</taxon>
        <taxon>Peronosporales</taxon>
        <taxon>Peronosporaceae</taxon>
        <taxon>Phytophthora</taxon>
    </lineage>
</organism>
<evidence type="ECO:0000313" key="3">
    <source>
        <dbReference type="Proteomes" id="UP000709295"/>
    </source>
</evidence>
<reference evidence="2" key="1">
    <citation type="submission" date="2021-01" db="EMBL/GenBank/DDBJ databases">
        <title>Phytophthora aleatoria, a newly-described species from Pinus radiata is distinct from Phytophthora cactorum isolates based on comparative genomics.</title>
        <authorList>
            <person name="Mcdougal R."/>
            <person name="Panda P."/>
            <person name="Williams N."/>
            <person name="Studholme D.J."/>
        </authorList>
    </citation>
    <scope>NUCLEOTIDE SEQUENCE</scope>
    <source>
        <strain evidence="2">NZFS 4037</strain>
    </source>
</reference>
<feature type="compositionally biased region" description="Low complexity" evidence="1">
    <location>
        <begin position="122"/>
        <end position="143"/>
    </location>
</feature>
<dbReference type="Proteomes" id="UP000709295">
    <property type="component" value="Unassembled WGS sequence"/>
</dbReference>
<evidence type="ECO:0000313" key="2">
    <source>
        <dbReference type="EMBL" id="KAG6971085.1"/>
    </source>
</evidence>
<feature type="region of interest" description="Disordered" evidence="1">
    <location>
        <begin position="158"/>
        <end position="189"/>
    </location>
</feature>
<accession>A0A8J5IQU3</accession>
<name>A0A8J5IQU3_9STRA</name>
<feature type="region of interest" description="Disordered" evidence="1">
    <location>
        <begin position="115"/>
        <end position="143"/>
    </location>
</feature>
<protein>
    <submittedName>
        <fullName evidence="2">Uncharacterized protein</fullName>
    </submittedName>
</protein>
<proteinExistence type="predicted"/>
<sequence length="223" mass="23763">MAKPLLTPSFWSPAAARTSAGASNRTETLHDWNWSVLTWPHSCGDPCSSVIITKELERKMLLTPAFFTPVTAARLTVVTRRNTFTDPTASSSSAASCYATSPKLLTPAVLSTATESTRAGCSSPTATAAMSSGSSASFSPTTSCQPRRAKLLLIPAFPTAPGTTPSPETLTKHKRTISTPSSIAPSLPANYPTPKLLTPAFVSAPSHRRRRLPVFRTITSRFE</sequence>